<evidence type="ECO:0008006" key="3">
    <source>
        <dbReference type="Google" id="ProtNLM"/>
    </source>
</evidence>
<organism evidence="2">
    <name type="scientific">Amanita bisporigera</name>
    <name type="common">Destroying angel</name>
    <dbReference type="NCBI Taxonomy" id="87325"/>
    <lineage>
        <taxon>Eukaryota</taxon>
        <taxon>Fungi</taxon>
        <taxon>Dikarya</taxon>
        <taxon>Basidiomycota</taxon>
        <taxon>Agaricomycotina</taxon>
        <taxon>Agaricomycetes</taxon>
        <taxon>Agaricomycetidae</taxon>
        <taxon>Agaricales</taxon>
        <taxon>Pluteineae</taxon>
        <taxon>Amanitaceae</taxon>
        <taxon>Amanita</taxon>
    </lineage>
</organism>
<dbReference type="AlphaFoldDB" id="A0A5Q0N209"/>
<dbReference type="RefSeq" id="YP_009710596.1">
    <property type="nucleotide sequence ID" value="NC_045196.1"/>
</dbReference>
<keyword evidence="1" id="KW-1133">Transmembrane helix</keyword>
<keyword evidence="1" id="KW-0812">Transmembrane</keyword>
<keyword evidence="1" id="KW-0472">Membrane</keyword>
<geneLocation type="mitochondrion" evidence="2"/>
<name>A0A5Q0N209_AMABI</name>
<evidence type="ECO:0000256" key="1">
    <source>
        <dbReference type="SAM" id="Phobius"/>
    </source>
</evidence>
<accession>A0A5Q0N209</accession>
<protein>
    <recommendedName>
        <fullName evidence="3">Transmembrane protein</fullName>
    </recommendedName>
</protein>
<sequence>MNFKNLLSKGFQALSAAGSVVSITAYYTQIKTAELEAQNEQFKDQLRNFKIDLLKNDIIKAKLEKFSQILDESSNTIYSKVKELKEVKAQTTEQQEMLKNNKDIIVKSTDNALDSIKTIIDIIKDNSNKFLSDNNNIFELFNHFINNIQDVYSNLSLLQVSAITHIICSIFILVSIFNISSVLLSDFLIEFFKLEEKIPKLAKFFQFRKKLRNYYLVISFLMIVAISFALIFVDILVLI</sequence>
<reference evidence="2" key="1">
    <citation type="journal article" name="Front. Microbiol.">
        <title>Comparative Mitogenome Analysis Reveals Mitochondrial Genome Differentiation in Ectomycorrhizal and Asymbiotic Amanita Species.</title>
        <authorList>
            <person name="Li Q."/>
            <person name="He X."/>
            <person name="Ren Y."/>
            <person name="Xiong C."/>
            <person name="Jin X."/>
            <person name="Peng L."/>
            <person name="Huang W."/>
        </authorList>
    </citation>
    <scope>NUCLEOTIDE SEQUENCE</scope>
</reference>
<feature type="transmembrane region" description="Helical" evidence="1">
    <location>
        <begin position="213"/>
        <end position="238"/>
    </location>
</feature>
<dbReference type="GeneID" id="42437655"/>
<gene>
    <name evidence="2" type="primary">orf239</name>
</gene>
<evidence type="ECO:0000313" key="2">
    <source>
        <dbReference type="EMBL" id="QFZ98545.1"/>
    </source>
</evidence>
<dbReference type="EMBL" id="MK993556">
    <property type="protein sequence ID" value="QFZ98545.1"/>
    <property type="molecule type" value="Genomic_DNA"/>
</dbReference>
<feature type="transmembrane region" description="Helical" evidence="1">
    <location>
        <begin position="170"/>
        <end position="192"/>
    </location>
</feature>
<proteinExistence type="predicted"/>
<keyword evidence="2" id="KW-0496">Mitochondrion</keyword>